<proteinExistence type="predicted"/>
<protein>
    <recommendedName>
        <fullName evidence="3">Zeta toxin domain-containing protein</fullName>
    </recommendedName>
</protein>
<evidence type="ECO:0000313" key="2">
    <source>
        <dbReference type="EMBL" id="CEM55993.1"/>
    </source>
</evidence>
<gene>
    <name evidence="2" type="ORF">Cvel_2472</name>
</gene>
<dbReference type="AlphaFoldDB" id="A0A0G4IFR4"/>
<organism evidence="2">
    <name type="scientific">Chromera velia CCMP2878</name>
    <dbReference type="NCBI Taxonomy" id="1169474"/>
    <lineage>
        <taxon>Eukaryota</taxon>
        <taxon>Sar</taxon>
        <taxon>Alveolata</taxon>
        <taxon>Colpodellida</taxon>
        <taxon>Chromeraceae</taxon>
        <taxon>Chromera</taxon>
    </lineage>
</organism>
<feature type="chain" id="PRO_5005192547" description="Zeta toxin domain-containing protein" evidence="1">
    <location>
        <begin position="19"/>
        <end position="406"/>
    </location>
</feature>
<dbReference type="VEuPathDB" id="CryptoDB:Cvel_2472"/>
<keyword evidence="1" id="KW-0732">Signal</keyword>
<name>A0A0G4IFR4_9ALVE</name>
<evidence type="ECO:0000256" key="1">
    <source>
        <dbReference type="SAM" id="SignalP"/>
    </source>
</evidence>
<feature type="signal peptide" evidence="1">
    <location>
        <begin position="1"/>
        <end position="18"/>
    </location>
</feature>
<evidence type="ECO:0008006" key="3">
    <source>
        <dbReference type="Google" id="ProtNLM"/>
    </source>
</evidence>
<dbReference type="EMBL" id="CDMZ01005931">
    <property type="protein sequence ID" value="CEM55993.1"/>
    <property type="molecule type" value="Genomic_DNA"/>
</dbReference>
<accession>A0A0G4IFR4</accession>
<reference evidence="2" key="1">
    <citation type="submission" date="2014-11" db="EMBL/GenBank/DDBJ databases">
        <authorList>
            <person name="Otto D Thomas"/>
            <person name="Naeem Raeece"/>
        </authorList>
    </citation>
    <scope>NUCLEOTIDE SEQUENCE</scope>
</reference>
<sequence length="406" mass="45516">MKLLVFSLLLGVRGFFLGRRLWRSPVGGPSATQQTKSSPWKPLRYGLLQVQTVLEEKSAGNGEGGESYLETDVGKLENFVIARQAPATPEMPKDTRPALNLKELPATFEPHRLVSTASRGARWEFTPNFEDFSALKEKLREDILKPLHDSPTCRITRPIVVIGAAPGTGKSRLLQEFPRIIYQACDCEAAETDDSLAFWKEEPTAIFNVGLDPDSDTPFDETVETDPEDILVSRMLYPTVNEGGTQISFREFQQTYQMPSMSEVIHKYLPRTANGYALLCIDCAEQLPGFEDPSREHTILERILRVAANASNTLVQAKRRLLVVISATSCSRLQDFPLSTQRRVEVRVPAIDAQRLCKASAKPYSLTTPHDFWRQKWEGMETLEAVCGEKPIAENTDVVDWAGKEM</sequence>